<organism evidence="6 7">
    <name type="scientific">Bifidobacterium lemurum</name>
    <dbReference type="NCBI Taxonomy" id="1603886"/>
    <lineage>
        <taxon>Bacteria</taxon>
        <taxon>Bacillati</taxon>
        <taxon>Actinomycetota</taxon>
        <taxon>Actinomycetes</taxon>
        <taxon>Bifidobacteriales</taxon>
        <taxon>Bifidobacteriaceae</taxon>
        <taxon>Bifidobacterium</taxon>
    </lineage>
</organism>
<dbReference type="InterPro" id="IPR015168">
    <property type="entry name" value="SsuA/THI5"/>
</dbReference>
<keyword evidence="7" id="KW-1185">Reference proteome</keyword>
<comment type="caution">
    <text evidence="6">The sequence shown here is derived from an EMBL/GenBank/DDBJ whole genome shotgun (WGS) entry which is preliminary data.</text>
</comment>
<feature type="signal peptide" evidence="4">
    <location>
        <begin position="1"/>
        <end position="33"/>
    </location>
</feature>
<comment type="subcellular location">
    <subcellularLocation>
        <location evidence="1">Periplasm</location>
    </subcellularLocation>
</comment>
<comment type="similarity">
    <text evidence="2">Belongs to the bacterial solute-binding protein SsuA/TauA family.</text>
</comment>
<dbReference type="AlphaFoldDB" id="A0A261FTK5"/>
<evidence type="ECO:0000256" key="1">
    <source>
        <dbReference type="ARBA" id="ARBA00004418"/>
    </source>
</evidence>
<dbReference type="CDD" id="cd01008">
    <property type="entry name" value="PBP2_NrtA_SsuA_CpmA_like"/>
    <property type="match status" value="1"/>
</dbReference>
<evidence type="ECO:0000313" key="7">
    <source>
        <dbReference type="Proteomes" id="UP000216352"/>
    </source>
</evidence>
<evidence type="ECO:0000259" key="5">
    <source>
        <dbReference type="SMART" id="SM00062"/>
    </source>
</evidence>
<dbReference type="PANTHER" id="PTHR30024:SF47">
    <property type="entry name" value="TAURINE-BINDING PERIPLASMIC PROTEIN"/>
    <property type="match status" value="1"/>
</dbReference>
<dbReference type="Pfam" id="PF09084">
    <property type="entry name" value="NMT1"/>
    <property type="match status" value="1"/>
</dbReference>
<sequence>MTFTIHASHRRLAAALAAIALVSPLAACGSSSAADSADTTGDGTTVRVAYLSTANYLTTSKDDDFMKEALRPDTVEFKGPFNPTDAFTAVTSGAADATSTGTGHFIDLIAEGQPWVAFALEYYSGDSQGIVAAPDSGIESLEDLYGKKVAITTKGATGDYIVHQAFAHAGLDASKVEEVELSASNLNAAFTSGQVDAVATFDQNLAAAMVVPGAKLLVDGTQYDSLNVSIHMVSKQFAEQHPDLVRKMYQALVEESDKAQKDPSVITDAYREFGASDDLVEQIAEFDVPVIRPIDADGLAMLEQQARQYVDFGFIDSAPDLKDSVIDCSE</sequence>
<evidence type="ECO:0000256" key="4">
    <source>
        <dbReference type="SAM" id="SignalP"/>
    </source>
</evidence>
<dbReference type="OrthoDB" id="506623at2"/>
<dbReference type="STRING" id="1603886.GCA_001895165_00370"/>
<dbReference type="PANTHER" id="PTHR30024">
    <property type="entry name" value="ALIPHATIC SULFONATES-BINDING PROTEIN-RELATED"/>
    <property type="match status" value="1"/>
</dbReference>
<dbReference type="InterPro" id="IPR001638">
    <property type="entry name" value="Solute-binding_3/MltF_N"/>
</dbReference>
<name>A0A261FTK5_9BIFI</name>
<dbReference type="Gene3D" id="3.40.190.10">
    <property type="entry name" value="Periplasmic binding protein-like II"/>
    <property type="match status" value="2"/>
</dbReference>
<evidence type="ECO:0000256" key="3">
    <source>
        <dbReference type="ARBA" id="ARBA00022729"/>
    </source>
</evidence>
<dbReference type="SMART" id="SM00062">
    <property type="entry name" value="PBPb"/>
    <property type="match status" value="1"/>
</dbReference>
<evidence type="ECO:0000256" key="2">
    <source>
        <dbReference type="ARBA" id="ARBA00010742"/>
    </source>
</evidence>
<evidence type="ECO:0000313" key="6">
    <source>
        <dbReference type="EMBL" id="OZG62418.1"/>
    </source>
</evidence>
<keyword evidence="3 4" id="KW-0732">Signal</keyword>
<feature type="domain" description="Solute-binding protein family 3/N-terminal" evidence="5">
    <location>
        <begin position="45"/>
        <end position="274"/>
    </location>
</feature>
<dbReference type="GO" id="GO:0042597">
    <property type="term" value="C:periplasmic space"/>
    <property type="evidence" value="ECO:0007669"/>
    <property type="project" value="UniProtKB-SubCell"/>
</dbReference>
<reference evidence="6 7" key="1">
    <citation type="journal article" date="2017" name="BMC Genomics">
        <title>Comparative genomic and phylogenomic analyses of the Bifidobacteriaceae family.</title>
        <authorList>
            <person name="Lugli G.A."/>
            <person name="Milani C."/>
            <person name="Turroni F."/>
            <person name="Duranti S."/>
            <person name="Mancabelli L."/>
            <person name="Mangifesta M."/>
            <person name="Ferrario C."/>
            <person name="Modesto M."/>
            <person name="Mattarelli P."/>
            <person name="Jiri K."/>
            <person name="van Sinderen D."/>
            <person name="Ventura M."/>
        </authorList>
    </citation>
    <scope>NUCLEOTIDE SEQUENCE [LARGE SCALE GENOMIC DNA]</scope>
    <source>
        <strain evidence="6 7">DSM 28807</strain>
    </source>
</reference>
<protein>
    <submittedName>
        <fullName evidence="6">Extracellular solute-binding protein family 3</fullName>
    </submittedName>
</protein>
<dbReference type="SUPFAM" id="SSF53850">
    <property type="entry name" value="Periplasmic binding protein-like II"/>
    <property type="match status" value="1"/>
</dbReference>
<feature type="chain" id="PRO_5043153375" evidence="4">
    <location>
        <begin position="34"/>
        <end position="330"/>
    </location>
</feature>
<dbReference type="Proteomes" id="UP000216352">
    <property type="component" value="Unassembled WGS sequence"/>
</dbReference>
<accession>A0A261FTK5</accession>
<gene>
    <name evidence="6" type="ORF">BLEM_0964</name>
</gene>
<proteinExistence type="inferred from homology"/>
<dbReference type="EMBL" id="MWWX01000005">
    <property type="protein sequence ID" value="OZG62418.1"/>
    <property type="molecule type" value="Genomic_DNA"/>
</dbReference>